<dbReference type="KEGG" id="bbes:BESB_028060"/>
<comment type="caution">
    <text evidence="3">The sequence shown here is derived from an EMBL/GenBank/DDBJ whole genome shotgun (WGS) entry which is preliminary data.</text>
</comment>
<feature type="compositionally biased region" description="Acidic residues" evidence="1">
    <location>
        <begin position="454"/>
        <end position="464"/>
    </location>
</feature>
<dbReference type="InterPro" id="IPR029058">
    <property type="entry name" value="AB_hydrolase_fold"/>
</dbReference>
<dbReference type="Proteomes" id="UP000224006">
    <property type="component" value="Unassembled WGS sequence"/>
</dbReference>
<dbReference type="EMBL" id="NWUJ01000015">
    <property type="protein sequence ID" value="PFH31371.1"/>
    <property type="molecule type" value="Genomic_DNA"/>
</dbReference>
<dbReference type="STRING" id="94643.A0A2A9M4Z2"/>
<evidence type="ECO:0000256" key="1">
    <source>
        <dbReference type="SAM" id="MobiDB-lite"/>
    </source>
</evidence>
<dbReference type="OrthoDB" id="333739at2759"/>
<dbReference type="Gene3D" id="3.40.50.1820">
    <property type="entry name" value="alpha/beta hydrolase"/>
    <property type="match status" value="1"/>
</dbReference>
<dbReference type="SUPFAM" id="SSF53474">
    <property type="entry name" value="alpha/beta-Hydrolases"/>
    <property type="match status" value="1"/>
</dbReference>
<evidence type="ECO:0000313" key="3">
    <source>
        <dbReference type="EMBL" id="PFH31371.1"/>
    </source>
</evidence>
<sequence>MEGLDRRRRPAGGECAQATCRVGCSVTPHPAPTSLPSNFLPSSARGVVPSVSSRLSIFFLCLSPSWLAISGAASASPGVLADALRAESNFFPDFSSFLQPHRRNAVSLADVFALPAWNFASPFKSANEEESADADGATYAEGAGDVQSDEGAQVNTPQTPLSQTEEEEAAEALHESPTAAAASSPTSSSAVASHRPPYSAPFPPLAPAGLPSPRDEDAASAPADAPSAASSSPAESPHPSSSSVSPPVGCSPDSASRASPLGSSTSQSAASATPLSDAFSSSASAVSPPPPEDAERALVSPIVEDGVLSISVILGHKEDDGECRLRESEPVSSLFKRGDAGGILQSLVDVTSDFSRWPMAVALLRRLSSLAAPRQQLQQQSPGSSPVLSFPSRHSSPSLSPSGGGGPTDREPRLARLPRLHKLTRGPEQEVDGRAAARGGRWRERKDQGRSEVEADEAEDDDTSPEARSSSPLLRPPRSPVEPARPSSPPAASPPSPADVLSGDAQATAESSTNLRLAPIDAEATARHAGLQTASPPKRALGPSTAQRLLNLFVKSERGNLGLAVCQAMTEPEGDSRAFCALLDVMKREVTCRQRPPNCAAIAAALLASGDQTTNAAANLAASPLSSVGSSRLFVVPALPAPSREPRNLAAALPAAASARDLPLVPLRSLQALTQARRAAGAHPASAASGAAEDALPEELVALEGPTYVLLWEGLRRLYDYFDFRVCETEILAARSAAAPHAPPASSPAPPEFLPGWTTEMILNAVQPGTTPRSPLCVIVRREKTVLILIRGTQTQFEWALNAQYELTFGWMDAWDGKVEAGFSRVFAAMSPAIQVYLGQLKQRGELERILVSGHSLGAAVGCLLSYSLAASFSNVDAVLFAPPRAGDEPFMQAWSRRVNGRAVRFALDAVTQVPCKSMPLCGDDAEARARKAPATTAAPPASAAFTPGAQGPAPQTPPPLHRGNEASDGRAQGRGGPGASDSASATPKGREWVGDSLVPLFGLFRDRSADGSSRREGPPSNALRYADYPHAVVFAARDLPNPQAQNPLHVKYNHFCAYSCWLNSKFNPANPHTQCNKEPSLASLSNGALEDPALCPAVA</sequence>
<dbReference type="InterPro" id="IPR051425">
    <property type="entry name" value="Formin_Homology"/>
</dbReference>
<feature type="region of interest" description="Disordered" evidence="1">
    <location>
        <begin position="932"/>
        <end position="992"/>
    </location>
</feature>
<organism evidence="3 4">
    <name type="scientific">Besnoitia besnoiti</name>
    <name type="common">Apicomplexan protozoan</name>
    <dbReference type="NCBI Taxonomy" id="94643"/>
    <lineage>
        <taxon>Eukaryota</taxon>
        <taxon>Sar</taxon>
        <taxon>Alveolata</taxon>
        <taxon>Apicomplexa</taxon>
        <taxon>Conoidasida</taxon>
        <taxon>Coccidia</taxon>
        <taxon>Eucoccidiorida</taxon>
        <taxon>Eimeriorina</taxon>
        <taxon>Sarcocystidae</taxon>
        <taxon>Besnoitia</taxon>
    </lineage>
</organism>
<name>A0A2A9M4Z2_BESBE</name>
<accession>A0A2A9M4Z2</accession>
<dbReference type="AlphaFoldDB" id="A0A2A9M4Z2"/>
<feature type="compositionally biased region" description="Polar residues" evidence="1">
    <location>
        <begin position="153"/>
        <end position="163"/>
    </location>
</feature>
<dbReference type="GO" id="GO:0006629">
    <property type="term" value="P:lipid metabolic process"/>
    <property type="evidence" value="ECO:0007669"/>
    <property type="project" value="InterPro"/>
</dbReference>
<feature type="compositionally biased region" description="Pro residues" evidence="1">
    <location>
        <begin position="486"/>
        <end position="497"/>
    </location>
</feature>
<dbReference type="GeneID" id="40307858"/>
<dbReference type="PANTHER" id="PTHR45725:SF18">
    <property type="entry name" value="ORC1-LIKE AAA ATPASE DOMAIN-CONTAINING PROTEIN"/>
    <property type="match status" value="1"/>
</dbReference>
<protein>
    <recommendedName>
        <fullName evidence="2">Fungal lipase-type domain-containing protein</fullName>
    </recommendedName>
</protein>
<feature type="compositionally biased region" description="Basic and acidic residues" evidence="1">
    <location>
        <begin position="425"/>
        <end position="453"/>
    </location>
</feature>
<feature type="compositionally biased region" description="Low complexity" evidence="1">
    <location>
        <begin position="933"/>
        <end position="954"/>
    </location>
</feature>
<dbReference type="InterPro" id="IPR002921">
    <property type="entry name" value="Fungal_lipase-type"/>
</dbReference>
<feature type="compositionally biased region" description="Low complexity" evidence="1">
    <location>
        <begin position="176"/>
        <end position="197"/>
    </location>
</feature>
<dbReference type="RefSeq" id="XP_029215380.1">
    <property type="nucleotide sequence ID" value="XM_029361480.1"/>
</dbReference>
<keyword evidence="4" id="KW-1185">Reference proteome</keyword>
<dbReference type="CDD" id="cd00519">
    <property type="entry name" value="Lipase_3"/>
    <property type="match status" value="1"/>
</dbReference>
<feature type="compositionally biased region" description="Low complexity" evidence="1">
    <location>
        <begin position="373"/>
        <end position="401"/>
    </location>
</feature>
<reference evidence="3 4" key="1">
    <citation type="submission" date="2017-09" db="EMBL/GenBank/DDBJ databases">
        <title>Genome sequencing of Besnoitia besnoiti strain Bb-Ger1.</title>
        <authorList>
            <person name="Schares G."/>
            <person name="Venepally P."/>
            <person name="Lorenzi H.A."/>
        </authorList>
    </citation>
    <scope>NUCLEOTIDE SEQUENCE [LARGE SCALE GENOMIC DNA]</scope>
    <source>
        <strain evidence="3 4">Bb-Ger1</strain>
    </source>
</reference>
<feature type="region of interest" description="Disordered" evidence="1">
    <location>
        <begin position="373"/>
        <end position="516"/>
    </location>
</feature>
<dbReference type="VEuPathDB" id="ToxoDB:BESB_028060"/>
<feature type="compositionally biased region" description="Low complexity" evidence="1">
    <location>
        <begin position="219"/>
        <end position="286"/>
    </location>
</feature>
<dbReference type="Pfam" id="PF01764">
    <property type="entry name" value="Lipase_3"/>
    <property type="match status" value="1"/>
</dbReference>
<feature type="domain" description="Fungal lipase-type" evidence="2">
    <location>
        <begin position="788"/>
        <end position="916"/>
    </location>
</feature>
<evidence type="ECO:0000313" key="4">
    <source>
        <dbReference type="Proteomes" id="UP000224006"/>
    </source>
</evidence>
<dbReference type="PANTHER" id="PTHR45725">
    <property type="entry name" value="FORMIN HOMOLOGY 2 FAMILY MEMBER"/>
    <property type="match status" value="1"/>
</dbReference>
<feature type="region of interest" description="Disordered" evidence="1">
    <location>
        <begin position="141"/>
        <end position="299"/>
    </location>
</feature>
<evidence type="ECO:0000259" key="2">
    <source>
        <dbReference type="Pfam" id="PF01764"/>
    </source>
</evidence>
<gene>
    <name evidence="3" type="ORF">BESB_028060</name>
</gene>
<proteinExistence type="predicted"/>